<dbReference type="EMBL" id="JAQQWK010000003">
    <property type="protein sequence ID" value="KAK8045607.1"/>
    <property type="molecule type" value="Genomic_DNA"/>
</dbReference>
<keyword evidence="3" id="KW-1185">Reference proteome</keyword>
<evidence type="ECO:0000256" key="1">
    <source>
        <dbReference type="SAM" id="MobiDB-lite"/>
    </source>
</evidence>
<protein>
    <submittedName>
        <fullName evidence="2">Uncharacterized protein</fullName>
    </submittedName>
</protein>
<dbReference type="Proteomes" id="UP001444661">
    <property type="component" value="Unassembled WGS sequence"/>
</dbReference>
<evidence type="ECO:0000313" key="2">
    <source>
        <dbReference type="EMBL" id="KAK8045607.1"/>
    </source>
</evidence>
<name>A0ABR1TGT9_9PEZI</name>
<comment type="caution">
    <text evidence="2">The sequence shown here is derived from an EMBL/GenBank/DDBJ whole genome shotgun (WGS) entry which is preliminary data.</text>
</comment>
<sequence>MNPSVCRPSTTDKQTCKRQQAESWLRDRTLTDPITTNAAPYQHYLQRTLPSTSSAAKHISPLTSPANDRSRSSFFLLTCPSTPGTISLGNPAMSLDEATKTPTAAPRAARPPSYPTQPHALILNDTPRRDTSPRVPAFGRPARPPEPTS</sequence>
<organism evidence="2 3">
    <name type="scientific">Apiospora rasikravindrae</name>
    <dbReference type="NCBI Taxonomy" id="990691"/>
    <lineage>
        <taxon>Eukaryota</taxon>
        <taxon>Fungi</taxon>
        <taxon>Dikarya</taxon>
        <taxon>Ascomycota</taxon>
        <taxon>Pezizomycotina</taxon>
        <taxon>Sordariomycetes</taxon>
        <taxon>Xylariomycetidae</taxon>
        <taxon>Amphisphaeriales</taxon>
        <taxon>Apiosporaceae</taxon>
        <taxon>Apiospora</taxon>
    </lineage>
</organism>
<feature type="region of interest" description="Disordered" evidence="1">
    <location>
        <begin position="87"/>
        <end position="149"/>
    </location>
</feature>
<gene>
    <name evidence="2" type="ORF">PG993_005631</name>
</gene>
<accession>A0ABR1TGT9</accession>
<evidence type="ECO:0000313" key="3">
    <source>
        <dbReference type="Proteomes" id="UP001444661"/>
    </source>
</evidence>
<feature type="compositionally biased region" description="Low complexity" evidence="1">
    <location>
        <begin position="100"/>
        <end position="111"/>
    </location>
</feature>
<proteinExistence type="predicted"/>
<feature type="region of interest" description="Disordered" evidence="1">
    <location>
        <begin position="1"/>
        <end position="38"/>
    </location>
</feature>
<feature type="compositionally biased region" description="Polar residues" evidence="1">
    <location>
        <begin position="1"/>
        <end position="22"/>
    </location>
</feature>
<reference evidence="2 3" key="1">
    <citation type="submission" date="2023-01" db="EMBL/GenBank/DDBJ databases">
        <title>Analysis of 21 Apiospora genomes using comparative genomics revels a genus with tremendous synthesis potential of carbohydrate active enzymes and secondary metabolites.</title>
        <authorList>
            <person name="Sorensen T."/>
        </authorList>
    </citation>
    <scope>NUCLEOTIDE SEQUENCE [LARGE SCALE GENOMIC DNA]</scope>
    <source>
        <strain evidence="2 3">CBS 33761</strain>
    </source>
</reference>